<reference evidence="1" key="1">
    <citation type="journal article" date="2022" name="Int. J. Mol. Sci.">
        <title>Draft Genome of Tanacetum Coccineum: Genomic Comparison of Closely Related Tanacetum-Family Plants.</title>
        <authorList>
            <person name="Yamashiro T."/>
            <person name="Shiraishi A."/>
            <person name="Nakayama K."/>
            <person name="Satake H."/>
        </authorList>
    </citation>
    <scope>NUCLEOTIDE SEQUENCE</scope>
</reference>
<keyword evidence="2" id="KW-1185">Reference proteome</keyword>
<name>A0ABQ5B3S7_9ASTR</name>
<feature type="non-terminal residue" evidence="1">
    <location>
        <position position="1"/>
    </location>
</feature>
<comment type="caution">
    <text evidence="1">The sequence shown here is derived from an EMBL/GenBank/DDBJ whole genome shotgun (WGS) entry which is preliminary data.</text>
</comment>
<organism evidence="1 2">
    <name type="scientific">Tanacetum coccineum</name>
    <dbReference type="NCBI Taxonomy" id="301880"/>
    <lineage>
        <taxon>Eukaryota</taxon>
        <taxon>Viridiplantae</taxon>
        <taxon>Streptophyta</taxon>
        <taxon>Embryophyta</taxon>
        <taxon>Tracheophyta</taxon>
        <taxon>Spermatophyta</taxon>
        <taxon>Magnoliopsida</taxon>
        <taxon>eudicotyledons</taxon>
        <taxon>Gunneridae</taxon>
        <taxon>Pentapetalae</taxon>
        <taxon>asterids</taxon>
        <taxon>campanulids</taxon>
        <taxon>Asterales</taxon>
        <taxon>Asteraceae</taxon>
        <taxon>Asteroideae</taxon>
        <taxon>Anthemideae</taxon>
        <taxon>Anthemidinae</taxon>
        <taxon>Tanacetum</taxon>
    </lineage>
</organism>
<gene>
    <name evidence="1" type="ORF">Tco_0843239</name>
</gene>
<sequence length="105" mass="11561">NNIRSVVHVAKWSNKELERAVDSTLSLENSSTGNQNVHLEDVKYQKPLGNNCGVWKLSRHGIVQNLLLDGLNAGRVIDGFPFVYRFTRDGKKGTIVIGCPSLKGA</sequence>
<dbReference type="Proteomes" id="UP001151760">
    <property type="component" value="Unassembled WGS sequence"/>
</dbReference>
<evidence type="ECO:0000313" key="2">
    <source>
        <dbReference type="Proteomes" id="UP001151760"/>
    </source>
</evidence>
<reference evidence="1" key="2">
    <citation type="submission" date="2022-01" db="EMBL/GenBank/DDBJ databases">
        <authorList>
            <person name="Yamashiro T."/>
            <person name="Shiraishi A."/>
            <person name="Satake H."/>
            <person name="Nakayama K."/>
        </authorList>
    </citation>
    <scope>NUCLEOTIDE SEQUENCE</scope>
</reference>
<protein>
    <submittedName>
        <fullName evidence="1">Uncharacterized protein</fullName>
    </submittedName>
</protein>
<evidence type="ECO:0000313" key="1">
    <source>
        <dbReference type="EMBL" id="GJT08777.1"/>
    </source>
</evidence>
<proteinExistence type="predicted"/>
<dbReference type="EMBL" id="BQNB010012857">
    <property type="protein sequence ID" value="GJT08777.1"/>
    <property type="molecule type" value="Genomic_DNA"/>
</dbReference>
<accession>A0ABQ5B3S7</accession>